<feature type="domain" description="Aminoglycoside phosphotransferase" evidence="1">
    <location>
        <begin position="77"/>
        <end position="268"/>
    </location>
</feature>
<dbReference type="Gene3D" id="3.90.1200.10">
    <property type="match status" value="1"/>
</dbReference>
<dbReference type="EMBL" id="JADEXS010000434">
    <property type="protein sequence ID" value="MBE9025545.1"/>
    <property type="molecule type" value="Genomic_DNA"/>
</dbReference>
<comment type="caution">
    <text evidence="2">The sequence shown here is derived from an EMBL/GenBank/DDBJ whole genome shotgun (WGS) entry which is preliminary data.</text>
</comment>
<protein>
    <submittedName>
        <fullName evidence="2">Aminoglycoside phosphotransferase family protein</fullName>
    </submittedName>
</protein>
<organism evidence="2 3">
    <name type="scientific">Desmonostoc muscorum LEGE 12446</name>
    <dbReference type="NCBI Taxonomy" id="1828758"/>
    <lineage>
        <taxon>Bacteria</taxon>
        <taxon>Bacillati</taxon>
        <taxon>Cyanobacteriota</taxon>
        <taxon>Cyanophyceae</taxon>
        <taxon>Nostocales</taxon>
        <taxon>Nostocaceae</taxon>
        <taxon>Desmonostoc</taxon>
    </lineage>
</organism>
<dbReference type="SUPFAM" id="SSF56112">
    <property type="entry name" value="Protein kinase-like (PK-like)"/>
    <property type="match status" value="1"/>
</dbReference>
<dbReference type="Pfam" id="PF01636">
    <property type="entry name" value="APH"/>
    <property type="match status" value="1"/>
</dbReference>
<dbReference type="Proteomes" id="UP000622533">
    <property type="component" value="Unassembled WGS sequence"/>
</dbReference>
<keyword evidence="3" id="KW-1185">Reference proteome</keyword>
<dbReference type="InterPro" id="IPR011009">
    <property type="entry name" value="Kinase-like_dom_sf"/>
</dbReference>
<sequence length="386" mass="44272">MTFILNSHNVVDYLVEQDLCQQSDKLLITVEPIAAKNFNLLINLPGDRKLLIKQERHNQQGQATGEFFGEWRIQELFQRFANLAHHRPFLPEVLHFDAENSIIIFTYLDDYRDLIDFYTKENSFSPEIATAIGKFIATIHRDTFNNQEYNNFFSANANNLIVNQISYLIEKLERIEPEVFGLVPNDGLKFFALYQRYDSLGKAIAELGNAVIPCCLTHNDLKLNNILLQKDWQNSSNNIIRLIDWERSNWGDPAFDLGILISSYVQIWLNSLVISNSLSIEESLRLAITPLEKLQPSIGRLTQTYLNTFPEIIEHRPDFLLRVVQFVGFALIQHIQAVIQYQKSFGNTEIAMLQVAKTLLCRPEESIPTIFGSAAVELTRLHASVA</sequence>
<dbReference type="InterPro" id="IPR002575">
    <property type="entry name" value="Aminoglycoside_PTrfase"/>
</dbReference>
<evidence type="ECO:0000313" key="3">
    <source>
        <dbReference type="Proteomes" id="UP000622533"/>
    </source>
</evidence>
<dbReference type="AlphaFoldDB" id="A0A8J7DFF0"/>
<evidence type="ECO:0000313" key="2">
    <source>
        <dbReference type="EMBL" id="MBE9025545.1"/>
    </source>
</evidence>
<accession>A0A8J7DFF0</accession>
<proteinExistence type="predicted"/>
<reference evidence="2" key="1">
    <citation type="submission" date="2020-10" db="EMBL/GenBank/DDBJ databases">
        <authorList>
            <person name="Castelo-Branco R."/>
            <person name="Eusebio N."/>
            <person name="Adriana R."/>
            <person name="Vieira A."/>
            <person name="Brugerolle De Fraissinette N."/>
            <person name="Rezende De Castro R."/>
            <person name="Schneider M.P."/>
            <person name="Vasconcelos V."/>
            <person name="Leao P.N."/>
        </authorList>
    </citation>
    <scope>NUCLEOTIDE SEQUENCE</scope>
    <source>
        <strain evidence="2">LEGE 12446</strain>
    </source>
</reference>
<evidence type="ECO:0000259" key="1">
    <source>
        <dbReference type="Pfam" id="PF01636"/>
    </source>
</evidence>
<name>A0A8J7DFF0_DESMC</name>
<dbReference type="RefSeq" id="WP_193920627.1">
    <property type="nucleotide sequence ID" value="NZ_JADEXS020000001.1"/>
</dbReference>
<gene>
    <name evidence="2" type="ORF">IQ276_24910</name>
</gene>